<evidence type="ECO:0000259" key="5">
    <source>
        <dbReference type="Pfam" id="PF02576"/>
    </source>
</evidence>
<dbReference type="PANTHER" id="PTHR33867:SF1">
    <property type="entry name" value="RIBOSOME MATURATION FACTOR RIMP"/>
    <property type="match status" value="1"/>
</dbReference>
<dbReference type="HAMAP" id="MF_01077">
    <property type="entry name" value="RimP"/>
    <property type="match status" value="1"/>
</dbReference>
<dbReference type="Pfam" id="PF02576">
    <property type="entry name" value="RimP_N"/>
    <property type="match status" value="1"/>
</dbReference>
<comment type="similarity">
    <text evidence="3">Belongs to the RimP family.</text>
</comment>
<dbReference type="CDD" id="cd01734">
    <property type="entry name" value="YlxS_C"/>
    <property type="match status" value="1"/>
</dbReference>
<dbReference type="NCBIfam" id="NF000932">
    <property type="entry name" value="PRK00092.2-5"/>
    <property type="match status" value="1"/>
</dbReference>
<feature type="compositionally biased region" description="Basic and acidic residues" evidence="4">
    <location>
        <begin position="240"/>
        <end position="253"/>
    </location>
</feature>
<name>A0ABX2CKY2_9BRAD</name>
<keyword evidence="1 3" id="KW-0963">Cytoplasm</keyword>
<keyword evidence="2 3" id="KW-0690">Ribosome biogenesis</keyword>
<dbReference type="InterPro" id="IPR035956">
    <property type="entry name" value="RimP_N_sf"/>
</dbReference>
<gene>
    <name evidence="3 7" type="primary">rimP</name>
    <name evidence="7" type="ORF">HL667_25900</name>
</gene>
<dbReference type="NCBIfam" id="NF000933">
    <property type="entry name" value="PRK00092.2-6"/>
    <property type="match status" value="1"/>
</dbReference>
<evidence type="ECO:0000256" key="2">
    <source>
        <dbReference type="ARBA" id="ARBA00022517"/>
    </source>
</evidence>
<evidence type="ECO:0000256" key="1">
    <source>
        <dbReference type="ARBA" id="ARBA00022490"/>
    </source>
</evidence>
<dbReference type="InterPro" id="IPR036847">
    <property type="entry name" value="RimP_C_sf"/>
</dbReference>
<accession>A0ABX2CKY2</accession>
<sequence>MTEPTLATADTDLLTEPRLVVEPGVAARVAAVADPVLQAMGYRLVRIRISGESGCTVQVMAERPDGSMQIEDCEAVSRALSPVLDIADPIDRAYRLEISSPGIDRPLVRRSDFERHIGHLVKIEMAVAYQNRKRFRGIIKGVEGDGVRITRDDVAKDQDPEVVLPMADIGDAKMVLTDELIAESMRRGKAAEREKKRDLGLAPPLAPHAKPAAQAKPKPKLKDKQPVKKPLPTNTKKHRLAADRARRGEIDPD</sequence>
<dbReference type="InterPro" id="IPR003728">
    <property type="entry name" value="Ribosome_maturation_RimP"/>
</dbReference>
<comment type="function">
    <text evidence="3">Required for maturation of 30S ribosomal subunits.</text>
</comment>
<dbReference type="PANTHER" id="PTHR33867">
    <property type="entry name" value="RIBOSOME MATURATION FACTOR RIMP"/>
    <property type="match status" value="1"/>
</dbReference>
<dbReference type="Pfam" id="PF17384">
    <property type="entry name" value="DUF150_C"/>
    <property type="match status" value="1"/>
</dbReference>
<dbReference type="RefSeq" id="WP_172113535.1">
    <property type="nucleotide sequence ID" value="NZ_JABFDM010000004.1"/>
</dbReference>
<evidence type="ECO:0000313" key="7">
    <source>
        <dbReference type="EMBL" id="NPU68460.1"/>
    </source>
</evidence>
<evidence type="ECO:0000259" key="6">
    <source>
        <dbReference type="Pfam" id="PF17384"/>
    </source>
</evidence>
<comment type="caution">
    <text evidence="7">The sequence shown here is derived from an EMBL/GenBank/DDBJ whole genome shotgun (WGS) entry which is preliminary data.</text>
</comment>
<keyword evidence="8" id="KW-1185">Reference proteome</keyword>
<dbReference type="Gene3D" id="2.30.30.180">
    <property type="entry name" value="Ribosome maturation factor RimP, C-terminal domain"/>
    <property type="match status" value="1"/>
</dbReference>
<protein>
    <recommendedName>
        <fullName evidence="3">Ribosome maturation factor RimP</fullName>
    </recommendedName>
</protein>
<feature type="domain" description="Ribosome maturation factor RimP C-terminal" evidence="6">
    <location>
        <begin position="107"/>
        <end position="177"/>
    </location>
</feature>
<feature type="region of interest" description="Disordered" evidence="4">
    <location>
        <begin position="186"/>
        <end position="253"/>
    </location>
</feature>
<comment type="subcellular location">
    <subcellularLocation>
        <location evidence="3">Cytoplasm</location>
    </subcellularLocation>
</comment>
<proteinExistence type="inferred from homology"/>
<dbReference type="SUPFAM" id="SSF75420">
    <property type="entry name" value="YhbC-like, N-terminal domain"/>
    <property type="match status" value="1"/>
</dbReference>
<feature type="compositionally biased region" description="Basic and acidic residues" evidence="4">
    <location>
        <begin position="186"/>
        <end position="199"/>
    </location>
</feature>
<evidence type="ECO:0000256" key="3">
    <source>
        <dbReference type="HAMAP-Rule" id="MF_01077"/>
    </source>
</evidence>
<dbReference type="SUPFAM" id="SSF74942">
    <property type="entry name" value="YhbC-like, C-terminal domain"/>
    <property type="match status" value="1"/>
</dbReference>
<feature type="domain" description="Ribosome maturation factor RimP N-terminal" evidence="5">
    <location>
        <begin position="33"/>
        <end position="104"/>
    </location>
</feature>
<dbReference type="InterPro" id="IPR028998">
    <property type="entry name" value="RimP_C"/>
</dbReference>
<organism evidence="7 8">
    <name type="scientific">Bradyrhizobium aeschynomenes</name>
    <dbReference type="NCBI Taxonomy" id="2734909"/>
    <lineage>
        <taxon>Bacteria</taxon>
        <taxon>Pseudomonadati</taxon>
        <taxon>Pseudomonadota</taxon>
        <taxon>Alphaproteobacteria</taxon>
        <taxon>Hyphomicrobiales</taxon>
        <taxon>Nitrobacteraceae</taxon>
        <taxon>Bradyrhizobium</taxon>
    </lineage>
</organism>
<reference evidence="7" key="1">
    <citation type="submission" date="2020-05" db="EMBL/GenBank/DDBJ databases">
        <title>Nod-independent and nitrogen-fixing Bradyrhizobium aeschynomene sp. nov. isolated from nodules of Aeschynomene indica.</title>
        <authorList>
            <person name="Zhang Z."/>
        </authorList>
    </citation>
    <scope>NUCLEOTIDE SEQUENCE</scope>
    <source>
        <strain evidence="7">83012</strain>
    </source>
</reference>
<dbReference type="Proteomes" id="UP000886476">
    <property type="component" value="Unassembled WGS sequence"/>
</dbReference>
<dbReference type="Gene3D" id="3.30.300.70">
    <property type="entry name" value="RimP-like superfamily, N-terminal"/>
    <property type="match status" value="1"/>
</dbReference>
<evidence type="ECO:0000313" key="8">
    <source>
        <dbReference type="Proteomes" id="UP000886476"/>
    </source>
</evidence>
<evidence type="ECO:0000256" key="4">
    <source>
        <dbReference type="SAM" id="MobiDB-lite"/>
    </source>
</evidence>
<dbReference type="InterPro" id="IPR028989">
    <property type="entry name" value="RimP_N"/>
</dbReference>
<feature type="compositionally biased region" description="Low complexity" evidence="4">
    <location>
        <begin position="201"/>
        <end position="216"/>
    </location>
</feature>
<dbReference type="EMBL" id="JABFDN010000011">
    <property type="protein sequence ID" value="NPU68460.1"/>
    <property type="molecule type" value="Genomic_DNA"/>
</dbReference>